<dbReference type="PROSITE" id="PS00409">
    <property type="entry name" value="PROKAR_NTER_METHYL"/>
    <property type="match status" value="1"/>
</dbReference>
<dbReference type="PANTHER" id="PTHR30093">
    <property type="entry name" value="GENERAL SECRETION PATHWAY PROTEIN G"/>
    <property type="match status" value="1"/>
</dbReference>
<dbReference type="Pfam" id="PF00114">
    <property type="entry name" value="Pilin"/>
    <property type="match status" value="1"/>
</dbReference>
<comment type="caution">
    <text evidence="5">The sequence shown here is derived from an EMBL/GenBank/DDBJ whole genome shotgun (WGS) entry which is preliminary data.</text>
</comment>
<keyword evidence="3" id="KW-0281">Fimbrium</keyword>
<organism evidence="5 6">
    <name type="scientific">Vibrio algivorus</name>
    <dbReference type="NCBI Taxonomy" id="1667024"/>
    <lineage>
        <taxon>Bacteria</taxon>
        <taxon>Pseudomonadati</taxon>
        <taxon>Pseudomonadota</taxon>
        <taxon>Gammaproteobacteria</taxon>
        <taxon>Vibrionales</taxon>
        <taxon>Vibrionaceae</taxon>
        <taxon>Vibrio</taxon>
    </lineage>
</organism>
<dbReference type="InterPro" id="IPR045584">
    <property type="entry name" value="Pilin-like"/>
</dbReference>
<dbReference type="PANTHER" id="PTHR30093:SF34">
    <property type="entry name" value="PREPILIN PEPTIDASE-DEPENDENT PROTEIN D"/>
    <property type="match status" value="1"/>
</dbReference>
<keyword evidence="4" id="KW-0812">Transmembrane</keyword>
<dbReference type="SUPFAM" id="SSF54523">
    <property type="entry name" value="Pili subunits"/>
    <property type="match status" value="1"/>
</dbReference>
<protein>
    <submittedName>
        <fullName evidence="5">Prepilin-type N-terminal cleavage/methylation domain-containing protein</fullName>
    </submittedName>
</protein>
<reference evidence="6" key="1">
    <citation type="journal article" date="2019" name="Int. J. Syst. Evol. Microbiol.">
        <title>The Global Catalogue of Microorganisms (GCM) 10K type strain sequencing project: providing services to taxonomists for standard genome sequencing and annotation.</title>
        <authorList>
            <consortium name="The Broad Institute Genomics Platform"/>
            <consortium name="The Broad Institute Genome Sequencing Center for Infectious Disease"/>
            <person name="Wu L."/>
            <person name="Ma J."/>
        </authorList>
    </citation>
    <scope>NUCLEOTIDE SEQUENCE [LARGE SCALE GENOMIC DNA]</scope>
    <source>
        <strain evidence="6">NBRC 111146</strain>
    </source>
</reference>
<evidence type="ECO:0000313" key="6">
    <source>
        <dbReference type="Proteomes" id="UP001157156"/>
    </source>
</evidence>
<dbReference type="InterPro" id="IPR012902">
    <property type="entry name" value="N_methyl_site"/>
</dbReference>
<accession>A0ABQ6ESQ2</accession>
<name>A0ABQ6ESQ2_9VIBR</name>
<dbReference type="Pfam" id="PF07963">
    <property type="entry name" value="N_methyl"/>
    <property type="match status" value="1"/>
</dbReference>
<evidence type="ECO:0000313" key="5">
    <source>
        <dbReference type="EMBL" id="GLT15992.1"/>
    </source>
</evidence>
<dbReference type="Proteomes" id="UP001157156">
    <property type="component" value="Unassembled WGS sequence"/>
</dbReference>
<evidence type="ECO:0000256" key="2">
    <source>
        <dbReference type="ARBA" id="ARBA00022481"/>
    </source>
</evidence>
<sequence>MKQLQQGKKKLQKGFTLIELMIVVAVIGVLAAIAIPQYQNYVKKAALGSALATATALKTNVEDEIATSTTGFPSSTSAAFSIGAINFANTGTTSGTITASVNEGPANGANVVLTRDTAGIWECTLTKGASAASDLLDGITVNGCTKP</sequence>
<proteinExistence type="inferred from homology"/>
<dbReference type="InterPro" id="IPR001082">
    <property type="entry name" value="Pilin"/>
</dbReference>
<dbReference type="RefSeq" id="WP_089124887.1">
    <property type="nucleotide sequence ID" value="NZ_BSPV01000010.1"/>
</dbReference>
<gene>
    <name evidence="5" type="ORF">GCM10007931_29670</name>
</gene>
<dbReference type="Gene3D" id="3.30.700.10">
    <property type="entry name" value="Glycoprotein, Type 4 Pilin"/>
    <property type="match status" value="1"/>
</dbReference>
<evidence type="ECO:0000256" key="3">
    <source>
        <dbReference type="RuleBase" id="RU000389"/>
    </source>
</evidence>
<dbReference type="NCBIfam" id="TIGR02532">
    <property type="entry name" value="IV_pilin_GFxxxE"/>
    <property type="match status" value="1"/>
</dbReference>
<dbReference type="EMBL" id="BSPV01000010">
    <property type="protein sequence ID" value="GLT15992.1"/>
    <property type="molecule type" value="Genomic_DNA"/>
</dbReference>
<keyword evidence="4" id="KW-1133">Transmembrane helix</keyword>
<comment type="similarity">
    <text evidence="1 3">Belongs to the N-Me-Phe pilin family.</text>
</comment>
<evidence type="ECO:0000256" key="4">
    <source>
        <dbReference type="SAM" id="Phobius"/>
    </source>
</evidence>
<keyword evidence="4" id="KW-0472">Membrane</keyword>
<keyword evidence="6" id="KW-1185">Reference proteome</keyword>
<keyword evidence="2" id="KW-0488">Methylation</keyword>
<feature type="transmembrane region" description="Helical" evidence="4">
    <location>
        <begin position="15"/>
        <end position="35"/>
    </location>
</feature>
<evidence type="ECO:0000256" key="1">
    <source>
        <dbReference type="ARBA" id="ARBA00005233"/>
    </source>
</evidence>